<dbReference type="GO" id="GO:0009507">
    <property type="term" value="C:chloroplast"/>
    <property type="evidence" value="ECO:0007669"/>
    <property type="project" value="TreeGrafter"/>
</dbReference>
<dbReference type="PANTHER" id="PTHR37764:SF1">
    <property type="entry name" value="KETOSE_ALDOSE ISOMERASE, PUTATIVE (MOG1_PSBP_DUF1795-LIKE PHOTOSYSTEM II REACTION CENTER PSBP FAMILY PROTEIN)-RELATED"/>
    <property type="match status" value="1"/>
</dbReference>
<evidence type="ECO:0000313" key="1">
    <source>
        <dbReference type="EMBL" id="MCL7030335.1"/>
    </source>
</evidence>
<gene>
    <name evidence="1" type="ORF">MKW94_015512</name>
</gene>
<dbReference type="PANTHER" id="PTHR37764">
    <property type="entry name" value="KETOSE/ALDOSE ISOMERASE, PUTATIVE (MOG1/PSBP/DUF1795-LIKE PHOTOSYSTEM II REACTION CENTER PSBP FAMILY PROTEIN)-RELATED"/>
    <property type="match status" value="1"/>
</dbReference>
<dbReference type="AlphaFoldDB" id="A0AA41V120"/>
<dbReference type="InterPro" id="IPR016123">
    <property type="entry name" value="Mog1/PsbP_a/b/a-sand"/>
</dbReference>
<proteinExistence type="predicted"/>
<feature type="non-terminal residue" evidence="1">
    <location>
        <position position="1"/>
    </location>
</feature>
<comment type="caution">
    <text evidence="1">The sequence shown here is derived from an EMBL/GenBank/DDBJ whole genome shotgun (WGS) entry which is preliminary data.</text>
</comment>
<keyword evidence="2" id="KW-1185">Reference proteome</keyword>
<evidence type="ECO:0000313" key="2">
    <source>
        <dbReference type="Proteomes" id="UP001177140"/>
    </source>
</evidence>
<dbReference type="SUPFAM" id="SSF55724">
    <property type="entry name" value="Mog1p/PsbP-like"/>
    <property type="match status" value="1"/>
</dbReference>
<reference evidence="1" key="1">
    <citation type="submission" date="2022-03" db="EMBL/GenBank/DDBJ databases">
        <title>A functionally conserved STORR gene fusion in Papaver species that diverged 16.8 million years ago.</title>
        <authorList>
            <person name="Catania T."/>
        </authorList>
    </citation>
    <scope>NUCLEOTIDE SEQUENCE</scope>
    <source>
        <strain evidence="1">S-191538</strain>
    </source>
</reference>
<accession>A0AA41V120</accession>
<organism evidence="1 2">
    <name type="scientific">Papaver nudicaule</name>
    <name type="common">Iceland poppy</name>
    <dbReference type="NCBI Taxonomy" id="74823"/>
    <lineage>
        <taxon>Eukaryota</taxon>
        <taxon>Viridiplantae</taxon>
        <taxon>Streptophyta</taxon>
        <taxon>Embryophyta</taxon>
        <taxon>Tracheophyta</taxon>
        <taxon>Spermatophyta</taxon>
        <taxon>Magnoliopsida</taxon>
        <taxon>Ranunculales</taxon>
        <taxon>Papaveraceae</taxon>
        <taxon>Papaveroideae</taxon>
        <taxon>Papaver</taxon>
    </lineage>
</organism>
<feature type="non-terminal residue" evidence="1">
    <location>
        <position position="83"/>
    </location>
</feature>
<dbReference type="EMBL" id="JAJJMA010100132">
    <property type="protein sequence ID" value="MCL7030335.1"/>
    <property type="molecule type" value="Genomic_DNA"/>
</dbReference>
<name>A0AA41V120_PAPNU</name>
<dbReference type="Proteomes" id="UP001177140">
    <property type="component" value="Unassembled WGS sequence"/>
</dbReference>
<protein>
    <submittedName>
        <fullName evidence="1">Uncharacterized protein</fullName>
    </submittedName>
</protein>
<sequence length="83" mass="9136">GFSIRIPPTFVDKAEPEDYNAGMSMYGDKAKPKTYAARFESPDGYEVVSVLTRSTNSLKITFLEAKDVSDLGSLKTVARIFVP</sequence>